<dbReference type="InterPro" id="IPR059106">
    <property type="entry name" value="WHD_MalT"/>
</dbReference>
<evidence type="ECO:0000313" key="7">
    <source>
        <dbReference type="Proteomes" id="UP001500325"/>
    </source>
</evidence>
<protein>
    <submittedName>
        <fullName evidence="6">LuxR C-terminal-related transcriptional regulator</fullName>
    </submittedName>
</protein>
<organism evidence="6 7">
    <name type="scientific">Pseudonocardia yuanmonensis</name>
    <dbReference type="NCBI Taxonomy" id="1095914"/>
    <lineage>
        <taxon>Bacteria</taxon>
        <taxon>Bacillati</taxon>
        <taxon>Actinomycetota</taxon>
        <taxon>Actinomycetes</taxon>
        <taxon>Pseudonocardiales</taxon>
        <taxon>Pseudonocardiaceae</taxon>
        <taxon>Pseudonocardia</taxon>
    </lineage>
</organism>
<dbReference type="PANTHER" id="PTHR44688">
    <property type="entry name" value="DNA-BINDING TRANSCRIPTIONAL ACTIVATOR DEVR_DOSR"/>
    <property type="match status" value="1"/>
</dbReference>
<feature type="domain" description="HTH luxR-type" evidence="5">
    <location>
        <begin position="678"/>
        <end position="743"/>
    </location>
</feature>
<dbReference type="Pfam" id="PF25873">
    <property type="entry name" value="WHD_MalT"/>
    <property type="match status" value="1"/>
</dbReference>
<dbReference type="Gene3D" id="1.10.10.10">
    <property type="entry name" value="Winged helix-like DNA-binding domain superfamily/Winged helix DNA-binding domain"/>
    <property type="match status" value="1"/>
</dbReference>
<proteinExistence type="predicted"/>
<dbReference type="PROSITE" id="PS50043">
    <property type="entry name" value="HTH_LUXR_2"/>
    <property type="match status" value="1"/>
</dbReference>
<dbReference type="EMBL" id="BAABIC010000042">
    <property type="protein sequence ID" value="GAA4714399.1"/>
    <property type="molecule type" value="Genomic_DNA"/>
</dbReference>
<dbReference type="PANTHER" id="PTHR44688:SF16">
    <property type="entry name" value="DNA-BINDING TRANSCRIPTIONAL ACTIVATOR DEVR_DOSR"/>
    <property type="match status" value="1"/>
</dbReference>
<dbReference type="SUPFAM" id="SSF46894">
    <property type="entry name" value="C-terminal effector domain of the bipartite response regulators"/>
    <property type="match status" value="1"/>
</dbReference>
<gene>
    <name evidence="6" type="ORF">GCM10023215_66980</name>
</gene>
<dbReference type="RefSeq" id="WP_345384842.1">
    <property type="nucleotide sequence ID" value="NZ_BAABIC010000042.1"/>
</dbReference>
<evidence type="ECO:0000256" key="1">
    <source>
        <dbReference type="ARBA" id="ARBA00023015"/>
    </source>
</evidence>
<dbReference type="InterPro" id="IPR011990">
    <property type="entry name" value="TPR-like_helical_dom_sf"/>
</dbReference>
<dbReference type="PRINTS" id="PR00038">
    <property type="entry name" value="HTHLUXR"/>
</dbReference>
<evidence type="ECO:0000256" key="4">
    <source>
        <dbReference type="SAM" id="MobiDB-lite"/>
    </source>
</evidence>
<accession>A0ABP8XUQ8</accession>
<dbReference type="SUPFAM" id="SSF48452">
    <property type="entry name" value="TPR-like"/>
    <property type="match status" value="1"/>
</dbReference>
<evidence type="ECO:0000259" key="5">
    <source>
        <dbReference type="PROSITE" id="PS50043"/>
    </source>
</evidence>
<dbReference type="InterPro" id="IPR000792">
    <property type="entry name" value="Tscrpt_reg_LuxR_C"/>
</dbReference>
<dbReference type="SMART" id="SM00421">
    <property type="entry name" value="HTH_LUXR"/>
    <property type="match status" value="1"/>
</dbReference>
<reference evidence="7" key="1">
    <citation type="journal article" date="2019" name="Int. J. Syst. Evol. Microbiol.">
        <title>The Global Catalogue of Microorganisms (GCM) 10K type strain sequencing project: providing services to taxonomists for standard genome sequencing and annotation.</title>
        <authorList>
            <consortium name="The Broad Institute Genomics Platform"/>
            <consortium name="The Broad Institute Genome Sequencing Center for Infectious Disease"/>
            <person name="Wu L."/>
            <person name="Ma J."/>
        </authorList>
    </citation>
    <scope>NUCLEOTIDE SEQUENCE [LARGE SCALE GENOMIC DNA]</scope>
    <source>
        <strain evidence="7">JCM 18055</strain>
    </source>
</reference>
<name>A0ABP8XUQ8_9PSEU</name>
<feature type="region of interest" description="Disordered" evidence="4">
    <location>
        <begin position="666"/>
        <end position="685"/>
    </location>
</feature>
<dbReference type="Gene3D" id="1.25.40.10">
    <property type="entry name" value="Tetratricopeptide repeat domain"/>
    <property type="match status" value="1"/>
</dbReference>
<evidence type="ECO:0000313" key="6">
    <source>
        <dbReference type="EMBL" id="GAA4714399.1"/>
    </source>
</evidence>
<dbReference type="InterPro" id="IPR036388">
    <property type="entry name" value="WH-like_DNA-bd_sf"/>
</dbReference>
<keyword evidence="7" id="KW-1185">Reference proteome</keyword>
<keyword evidence="3" id="KW-0804">Transcription</keyword>
<keyword evidence="2" id="KW-0238">DNA-binding</keyword>
<comment type="caution">
    <text evidence="6">The sequence shown here is derived from an EMBL/GenBank/DDBJ whole genome shotgun (WGS) entry which is preliminary data.</text>
</comment>
<dbReference type="Pfam" id="PF00196">
    <property type="entry name" value="GerE"/>
    <property type="match status" value="1"/>
</dbReference>
<keyword evidence="1" id="KW-0805">Transcription regulation</keyword>
<evidence type="ECO:0000256" key="3">
    <source>
        <dbReference type="ARBA" id="ARBA00023163"/>
    </source>
</evidence>
<dbReference type="CDD" id="cd06170">
    <property type="entry name" value="LuxR_C_like"/>
    <property type="match status" value="1"/>
</dbReference>
<sequence length="745" mass="80091">MTVLTEGPVLLATKLHPPAGRGLVRRPRLVARLRPTEHRLTVVDAPAGWGKTSLLVDWMDACAESVRVAWLALDPGDNDPVLFWSYVITALRGCVPEVSQQAMAALRAGPRALRDAALPSLLNELLRVDTPVVLVLDDYHTITDRMVHETVALLIERLPRTAHVLVSTRCDPPLPLARIRAAGELSELRADDLAFTDAEAATLLKDVHGLTLGSPDVHRLARRTEGWPAGLSLAAISLAGLSRETAGAFIDELTGSDRYILDYLCSEVLARLPDALRDFVLRTSVLRRLCPPLCEELTGRADAAAMLDQAERAGIFVARLGGAGPWYRYHRLFRELLEHELSLVEPAALPELHRKAAAWFAGAGSVSEAIEHLASAREPGRAADLVAENWTVEFNAGRLATVEAWLDVLPPAAVRLDPRLCAARAWLLLDRGQLDEVDPWLAAGEAAAAIAEDGAPRLDARRDLAVLRAVHRFKIGDVGAAASTARRVQELDSGGPSFVSTVAHLLLGLTAYWQGRYAAVRRPLGEAVRLARHTTNPLAETYALGYLALAAVEAGQLAEAARILPVGEERIVDPAVGEHFVACLPHLARATLLGATGQPQAAATSAARAVQLARRGAGRLEIALALVVQARLAGPDSEATALLDGAAALLRGCPDPARFPRTLAQARRARPGRNAGRVEDEESGLSERERQLLPLLAGTLSQREIGAVLHLSLNTVKTHTRLLFRKLGVSSRGDAVARARELGLL</sequence>
<dbReference type="InterPro" id="IPR016032">
    <property type="entry name" value="Sig_transdc_resp-reg_C-effctor"/>
</dbReference>
<dbReference type="Proteomes" id="UP001500325">
    <property type="component" value="Unassembled WGS sequence"/>
</dbReference>
<evidence type="ECO:0000256" key="2">
    <source>
        <dbReference type="ARBA" id="ARBA00023125"/>
    </source>
</evidence>